<dbReference type="Gene3D" id="1.10.10.10">
    <property type="entry name" value="Winged helix-like DNA-binding domain superfamily/Winged helix DNA-binding domain"/>
    <property type="match status" value="1"/>
</dbReference>
<dbReference type="Pfam" id="PF21906">
    <property type="entry name" value="WHD_NrtR"/>
    <property type="match status" value="1"/>
</dbReference>
<dbReference type="EMBL" id="FQWQ01000001">
    <property type="protein sequence ID" value="SHG49622.1"/>
    <property type="molecule type" value="Genomic_DNA"/>
</dbReference>
<dbReference type="OrthoDB" id="9786141at2"/>
<dbReference type="InterPro" id="IPR015797">
    <property type="entry name" value="NUDIX_hydrolase-like_dom_sf"/>
</dbReference>
<evidence type="ECO:0000313" key="3">
    <source>
        <dbReference type="Proteomes" id="UP000184212"/>
    </source>
</evidence>
<gene>
    <name evidence="2" type="ORF">SAMN04488109_0526</name>
</gene>
<dbReference type="InterPro" id="IPR054105">
    <property type="entry name" value="WHD_NrtR"/>
</dbReference>
<dbReference type="PROSITE" id="PS51462">
    <property type="entry name" value="NUDIX"/>
    <property type="match status" value="1"/>
</dbReference>
<dbReference type="PANTHER" id="PTHR43736:SF4">
    <property type="entry name" value="SLR1690 PROTEIN"/>
    <property type="match status" value="1"/>
</dbReference>
<dbReference type="CDD" id="cd18873">
    <property type="entry name" value="NUDIX_NadM_like"/>
    <property type="match status" value="1"/>
</dbReference>
<dbReference type="RefSeq" id="WP_073130817.1">
    <property type="nucleotide sequence ID" value="NZ_FQWQ01000001.1"/>
</dbReference>
<dbReference type="Proteomes" id="UP000184212">
    <property type="component" value="Unassembled WGS sequence"/>
</dbReference>
<sequence length="231" mass="26709">MTTLPFPDTIIDALSIDCLIFGFKKSELDILLVQHGEGISKGKWALPGGWIKYNESTDGAATRILNDLTGVSNIYLEQLRAFGDVHRYPTKRVITIAYYALVKPENYTLHAGFTAADAQWFKISEVPEMPYDHKMILNEGLAYLKHKVRHEPIGFNLLPKKFTLLQLQELYEAILDKKLDKPNFRRKLMRMNLLEPCKEKQTDVSHRAAGLYKFDKRTYNHLKEKGFMFEL</sequence>
<feature type="domain" description="Nudix hydrolase" evidence="1">
    <location>
        <begin position="13"/>
        <end position="143"/>
    </location>
</feature>
<dbReference type="Pfam" id="PF00293">
    <property type="entry name" value="NUDIX"/>
    <property type="match status" value="1"/>
</dbReference>
<dbReference type="AlphaFoldDB" id="A0A1M5K9U1"/>
<evidence type="ECO:0000313" key="2">
    <source>
        <dbReference type="EMBL" id="SHG49622.1"/>
    </source>
</evidence>
<reference evidence="2 3" key="1">
    <citation type="submission" date="2016-11" db="EMBL/GenBank/DDBJ databases">
        <authorList>
            <person name="Jaros S."/>
            <person name="Januszkiewicz K."/>
            <person name="Wedrychowicz H."/>
        </authorList>
    </citation>
    <scope>NUCLEOTIDE SEQUENCE [LARGE SCALE GENOMIC DNA]</scope>
    <source>
        <strain evidence="2 3">DSM 24574</strain>
    </source>
</reference>
<dbReference type="PANTHER" id="PTHR43736">
    <property type="entry name" value="ADP-RIBOSE PYROPHOSPHATASE"/>
    <property type="match status" value="1"/>
</dbReference>
<dbReference type="STRING" id="947013.SAMN04488109_0526"/>
<protein>
    <submittedName>
        <fullName evidence="2">NUDIX domain-containing protein</fullName>
    </submittedName>
</protein>
<dbReference type="Gene3D" id="3.90.79.10">
    <property type="entry name" value="Nucleoside Triphosphate Pyrophosphohydrolase"/>
    <property type="match status" value="1"/>
</dbReference>
<keyword evidence="3" id="KW-1185">Reference proteome</keyword>
<dbReference type="SUPFAM" id="SSF46785">
    <property type="entry name" value="Winged helix' DNA-binding domain"/>
    <property type="match status" value="1"/>
</dbReference>
<dbReference type="InterPro" id="IPR000086">
    <property type="entry name" value="NUDIX_hydrolase_dom"/>
</dbReference>
<organism evidence="2 3">
    <name type="scientific">Chryseolinea serpens</name>
    <dbReference type="NCBI Taxonomy" id="947013"/>
    <lineage>
        <taxon>Bacteria</taxon>
        <taxon>Pseudomonadati</taxon>
        <taxon>Bacteroidota</taxon>
        <taxon>Cytophagia</taxon>
        <taxon>Cytophagales</taxon>
        <taxon>Fulvivirgaceae</taxon>
        <taxon>Chryseolinea</taxon>
    </lineage>
</organism>
<dbReference type="SUPFAM" id="SSF55811">
    <property type="entry name" value="Nudix"/>
    <property type="match status" value="1"/>
</dbReference>
<proteinExistence type="predicted"/>
<dbReference type="InterPro" id="IPR036390">
    <property type="entry name" value="WH_DNA-bd_sf"/>
</dbReference>
<dbReference type="InterPro" id="IPR036388">
    <property type="entry name" value="WH-like_DNA-bd_sf"/>
</dbReference>
<accession>A0A1M5K9U1</accession>
<name>A0A1M5K9U1_9BACT</name>
<evidence type="ECO:0000259" key="1">
    <source>
        <dbReference type="PROSITE" id="PS51462"/>
    </source>
</evidence>